<dbReference type="EMBL" id="JAGKQH010000011">
    <property type="protein sequence ID" value="KAG6587584.1"/>
    <property type="molecule type" value="Genomic_DNA"/>
</dbReference>
<organism evidence="1 2">
    <name type="scientific">Cucurbita argyrosperma subsp. sororia</name>
    <dbReference type="NCBI Taxonomy" id="37648"/>
    <lineage>
        <taxon>Eukaryota</taxon>
        <taxon>Viridiplantae</taxon>
        <taxon>Streptophyta</taxon>
        <taxon>Embryophyta</taxon>
        <taxon>Tracheophyta</taxon>
        <taxon>Spermatophyta</taxon>
        <taxon>Magnoliopsida</taxon>
        <taxon>eudicotyledons</taxon>
        <taxon>Gunneridae</taxon>
        <taxon>Pentapetalae</taxon>
        <taxon>rosids</taxon>
        <taxon>fabids</taxon>
        <taxon>Cucurbitales</taxon>
        <taxon>Cucurbitaceae</taxon>
        <taxon>Cucurbiteae</taxon>
        <taxon>Cucurbita</taxon>
    </lineage>
</organism>
<comment type="caution">
    <text evidence="1">The sequence shown here is derived from an EMBL/GenBank/DDBJ whole genome shotgun (WGS) entry which is preliminary data.</text>
</comment>
<reference evidence="1 2" key="1">
    <citation type="journal article" date="2021" name="Hortic Res">
        <title>The domestication of Cucurbita argyrosperma as revealed by the genome of its wild relative.</title>
        <authorList>
            <person name="Barrera-Redondo J."/>
            <person name="Sanchez-de la Vega G."/>
            <person name="Aguirre-Liguori J.A."/>
            <person name="Castellanos-Morales G."/>
            <person name="Gutierrez-Guerrero Y.T."/>
            <person name="Aguirre-Dugua X."/>
            <person name="Aguirre-Planter E."/>
            <person name="Tenaillon M.I."/>
            <person name="Lira-Saade R."/>
            <person name="Eguiarte L.E."/>
        </authorList>
    </citation>
    <scope>NUCLEOTIDE SEQUENCE [LARGE SCALE GENOMIC DNA]</scope>
    <source>
        <strain evidence="1">JBR-2021</strain>
    </source>
</reference>
<keyword evidence="2" id="KW-1185">Reference proteome</keyword>
<protein>
    <submittedName>
        <fullName evidence="1">Uncharacterized protein</fullName>
    </submittedName>
</protein>
<evidence type="ECO:0000313" key="2">
    <source>
        <dbReference type="Proteomes" id="UP000685013"/>
    </source>
</evidence>
<proteinExistence type="predicted"/>
<accession>A0AAV6MUD6</accession>
<gene>
    <name evidence="1" type="ORF">SDJN03_16149</name>
</gene>
<feature type="non-terminal residue" evidence="1">
    <location>
        <position position="1"/>
    </location>
</feature>
<sequence length="78" mass="9375">MSFSSFTTWDWDIFDIFDLKSHAKRWNSEREIVEMKRMDYILECDLRISEFHEVAKWGKSCAVLFEVARYCLVRGGDE</sequence>
<dbReference type="AlphaFoldDB" id="A0AAV6MUD6"/>
<name>A0AAV6MUD6_9ROSI</name>
<evidence type="ECO:0000313" key="1">
    <source>
        <dbReference type="EMBL" id="KAG6587584.1"/>
    </source>
</evidence>
<dbReference type="Proteomes" id="UP000685013">
    <property type="component" value="Chromosome 11"/>
</dbReference>